<evidence type="ECO:0000256" key="1">
    <source>
        <dbReference type="SAM" id="MobiDB-lite"/>
    </source>
</evidence>
<comment type="caution">
    <text evidence="2">The sequence shown here is derived from an EMBL/GenBank/DDBJ whole genome shotgun (WGS) entry which is preliminary data.</text>
</comment>
<reference evidence="2" key="1">
    <citation type="submission" date="2021-03" db="EMBL/GenBank/DDBJ databases">
        <authorList>
            <person name="Tagirdzhanova G."/>
        </authorList>
    </citation>
    <scope>NUCLEOTIDE SEQUENCE</scope>
</reference>
<evidence type="ECO:0000313" key="3">
    <source>
        <dbReference type="Proteomes" id="UP000664203"/>
    </source>
</evidence>
<feature type="region of interest" description="Disordered" evidence="1">
    <location>
        <begin position="721"/>
        <end position="770"/>
    </location>
</feature>
<dbReference type="EMBL" id="CAJPDR010000709">
    <property type="protein sequence ID" value="CAF9941999.1"/>
    <property type="molecule type" value="Genomic_DNA"/>
</dbReference>
<dbReference type="AlphaFoldDB" id="A0A8H3J7M0"/>
<feature type="compositionally biased region" description="Basic and acidic residues" evidence="1">
    <location>
        <begin position="733"/>
        <end position="742"/>
    </location>
</feature>
<dbReference type="SUPFAM" id="SSF48452">
    <property type="entry name" value="TPR-like"/>
    <property type="match status" value="1"/>
</dbReference>
<accession>A0A8H3J7M0</accession>
<keyword evidence="3" id="KW-1185">Reference proteome</keyword>
<protein>
    <submittedName>
        <fullName evidence="2">Uncharacterized protein</fullName>
    </submittedName>
</protein>
<evidence type="ECO:0000313" key="2">
    <source>
        <dbReference type="EMBL" id="CAF9941999.1"/>
    </source>
</evidence>
<name>A0A8H3J7M0_9LECA</name>
<feature type="compositionally biased region" description="Acidic residues" evidence="1">
    <location>
        <begin position="743"/>
        <end position="761"/>
    </location>
</feature>
<organism evidence="2 3">
    <name type="scientific">Alectoria fallacina</name>
    <dbReference type="NCBI Taxonomy" id="1903189"/>
    <lineage>
        <taxon>Eukaryota</taxon>
        <taxon>Fungi</taxon>
        <taxon>Dikarya</taxon>
        <taxon>Ascomycota</taxon>
        <taxon>Pezizomycotina</taxon>
        <taxon>Lecanoromycetes</taxon>
        <taxon>OSLEUM clade</taxon>
        <taxon>Lecanoromycetidae</taxon>
        <taxon>Lecanorales</taxon>
        <taxon>Lecanorineae</taxon>
        <taxon>Parmeliaceae</taxon>
        <taxon>Alectoria</taxon>
    </lineage>
</organism>
<dbReference type="Gene3D" id="1.25.40.10">
    <property type="entry name" value="Tetratricopeptide repeat domain"/>
    <property type="match status" value="1"/>
</dbReference>
<proteinExistence type="predicted"/>
<dbReference type="OrthoDB" id="438641at2759"/>
<sequence>MAQRDKSFCNVMVRANIALVNDRPEKAIHDYTEVLYKQSPAHVCAFLNRSMAYIQDGYYELAVTDAYRACITASELRKNSRITDNRLTKVAKYIRAEQLHINANEKWTRPGRRNIEGGWGRSPLASIVISATPEVDGPNGTAVRPFEMSKTSIVRAMEIRAYYRLCGSLFMVGGGARKEALGIIDDFKTTIQMTPWENDWFNQLGNQIMNQLVSEVDPSNPQDLILLGDDTKEKRDDLILLGDDTKEKRDDLILLGDDTKEKRDERMMMLKEEGKATTTGHGYGDYPWDPNADFEVLQYEPKLGKFHWQEKVRAWVESCSENCSASIIEQETDDTPLGDPKRYFELRANRDINSGDLVLSAQTISTVTTSIPEQVEEGRRNGITDHYYCNSCASMLVVPQQCPNTFQTPHRPAEVKFLPPIISQDQTKTILVEDGTFDAGATIQTHLPSQDFMFCRPDHIVPTCSATCRGLSEEFDNGICRTKIEQVIRQSQLDDIKPRSILDCKTQCLRDLIFLRHIAIAIERGHSPLRINDIMFATSGPNMQDIEDDKVEPWSFTSHVVRPLGYLDHLFEKTPTDQFFKLRQLDGWIINTLLVKINRVMRISQGPRYVKCFRGDGILDSAFGPGDNRWESLTKLPKEQEDKAIWIASIDSAFNMIRIANPAKGEVPNVVVVQREGMNVYAMITDRNPAIKAGEPLLRAPDGGEGLMADERLDMDVMDEEDAEEVGSGGRSDFLEKVRNDEVDMEDVDGDGLEEEGDAMEVDVRLRKME</sequence>
<gene>
    <name evidence="2" type="ORF">ALECFALPRED_009436</name>
</gene>
<dbReference type="InterPro" id="IPR011990">
    <property type="entry name" value="TPR-like_helical_dom_sf"/>
</dbReference>
<dbReference type="Proteomes" id="UP000664203">
    <property type="component" value="Unassembled WGS sequence"/>
</dbReference>